<feature type="region of interest" description="Disordered" evidence="1">
    <location>
        <begin position="228"/>
        <end position="251"/>
    </location>
</feature>
<organism evidence="2 3">
    <name type="scientific">Halovivax ruber (strain DSM 18193 / JCM 13892 / XH-70)</name>
    <dbReference type="NCBI Taxonomy" id="797302"/>
    <lineage>
        <taxon>Archaea</taxon>
        <taxon>Methanobacteriati</taxon>
        <taxon>Methanobacteriota</taxon>
        <taxon>Stenosarchaea group</taxon>
        <taxon>Halobacteria</taxon>
        <taxon>Halobacteriales</taxon>
        <taxon>Natrialbaceae</taxon>
        <taxon>Halovivax</taxon>
    </lineage>
</organism>
<feature type="region of interest" description="Disordered" evidence="1">
    <location>
        <begin position="71"/>
        <end position="98"/>
    </location>
</feature>
<dbReference type="Proteomes" id="UP000010846">
    <property type="component" value="Chromosome"/>
</dbReference>
<feature type="compositionally biased region" description="Basic and acidic residues" evidence="1">
    <location>
        <begin position="71"/>
        <end position="80"/>
    </location>
</feature>
<evidence type="ECO:0000313" key="2">
    <source>
        <dbReference type="EMBL" id="AGB15546.1"/>
    </source>
</evidence>
<proteinExistence type="predicted"/>
<dbReference type="GeneID" id="14375179"/>
<evidence type="ECO:0000256" key="1">
    <source>
        <dbReference type="SAM" id="MobiDB-lite"/>
    </source>
</evidence>
<protein>
    <submittedName>
        <fullName evidence="2">Uncharacterized protein</fullName>
    </submittedName>
</protein>
<dbReference type="eggNOG" id="arCOG01023">
    <property type="taxonomic scope" value="Archaea"/>
</dbReference>
<dbReference type="HOGENOM" id="CLU_996067_0_0_2"/>
<gene>
    <name evidence="2" type="ordered locus">Halru_0925</name>
</gene>
<keyword evidence="3" id="KW-1185">Reference proteome</keyword>
<accession>L0IBC4</accession>
<dbReference type="RefSeq" id="WP_015300213.1">
    <property type="nucleotide sequence ID" value="NC_019964.1"/>
</dbReference>
<dbReference type="EMBL" id="CP003050">
    <property type="protein sequence ID" value="AGB15546.1"/>
    <property type="molecule type" value="Genomic_DNA"/>
</dbReference>
<sequence>MDRRRVLLSVATVGSLSLSGCLEQFTAPDDDDSPTSETSSSDDHPALSVLESYYEAAQSDDPDAIREYLHSAHPYNRVESDESGFSYEPAPEADAEHEIVDESFDPETLSDRQSVAFWFEGEDTSLEAAIEGESAVLASSTVETTEDGLPVERTEEIVLLTEDGEWTVFFPYGQSMEIDAEPVEDEAYDIVTDVTFDEERERATVSLDGAGEVAAEELRVYAESVGDDSSYWQQDGDTLPPVTEATTPFDPDGDEIVVTLLLEADGQVVIHREQYDPET</sequence>
<dbReference type="AlphaFoldDB" id="L0IBC4"/>
<dbReference type="PROSITE" id="PS51257">
    <property type="entry name" value="PROKAR_LIPOPROTEIN"/>
    <property type="match status" value="1"/>
</dbReference>
<evidence type="ECO:0000313" key="3">
    <source>
        <dbReference type="Proteomes" id="UP000010846"/>
    </source>
</evidence>
<name>L0IBC4_HALRX</name>
<dbReference type="KEGG" id="hru:Halru_0925"/>
<reference evidence="2" key="1">
    <citation type="submission" date="2011-09" db="EMBL/GenBank/DDBJ databases">
        <title>Complete sequence of Halovivax ruber XH-70.</title>
        <authorList>
            <consortium name="US DOE Joint Genome Institute"/>
            <person name="Lucas S."/>
            <person name="Han J."/>
            <person name="Lapidus A."/>
            <person name="Cheng J.-F."/>
            <person name="Goodwin L."/>
            <person name="Pitluck S."/>
            <person name="Peters L."/>
            <person name="Mikhailova N."/>
            <person name="Davenport K."/>
            <person name="Detter J.C."/>
            <person name="Han C."/>
            <person name="Tapia R."/>
            <person name="Land M."/>
            <person name="Hauser L."/>
            <person name="Kyrpides N."/>
            <person name="Ivanova N."/>
            <person name="Pagani I."/>
            <person name="Sproer C."/>
            <person name="Anderson I."/>
            <person name="Woyke T."/>
        </authorList>
    </citation>
    <scope>NUCLEOTIDE SEQUENCE</scope>
    <source>
        <strain evidence="2">XH-70</strain>
    </source>
</reference>
<feature type="region of interest" description="Disordered" evidence="1">
    <location>
        <begin position="24"/>
        <end position="48"/>
    </location>
</feature>